<name>A0A5C2SR48_9APHY</name>
<sequence>MQAALPVRTSMHCQIWVDQRPGTMTCELAHLLAVLVCAVTVRWAMKSTNLDVARRLVYVVQKLPSTRRRGLHSHAPTLKFPCIAHVPLYERHDKTLRAEHLQPVRRMVDLELDQSTGLLRVKILIAGNRGARNA</sequence>
<reference evidence="1" key="1">
    <citation type="journal article" date="2018" name="Genome Biol. Evol.">
        <title>Genomics and development of Lentinus tigrinus, a white-rot wood-decaying mushroom with dimorphic fruiting bodies.</title>
        <authorList>
            <person name="Wu B."/>
            <person name="Xu Z."/>
            <person name="Knudson A."/>
            <person name="Carlson A."/>
            <person name="Chen N."/>
            <person name="Kovaka S."/>
            <person name="LaButti K."/>
            <person name="Lipzen A."/>
            <person name="Pennachio C."/>
            <person name="Riley R."/>
            <person name="Schakwitz W."/>
            <person name="Umezawa K."/>
            <person name="Ohm R.A."/>
            <person name="Grigoriev I.V."/>
            <person name="Nagy L.G."/>
            <person name="Gibbons J."/>
            <person name="Hibbett D."/>
        </authorList>
    </citation>
    <scope>NUCLEOTIDE SEQUENCE [LARGE SCALE GENOMIC DNA]</scope>
    <source>
        <strain evidence="1">ALCF2SS1-6</strain>
    </source>
</reference>
<organism evidence="1 2">
    <name type="scientific">Lentinus tigrinus ALCF2SS1-6</name>
    <dbReference type="NCBI Taxonomy" id="1328759"/>
    <lineage>
        <taxon>Eukaryota</taxon>
        <taxon>Fungi</taxon>
        <taxon>Dikarya</taxon>
        <taxon>Basidiomycota</taxon>
        <taxon>Agaricomycotina</taxon>
        <taxon>Agaricomycetes</taxon>
        <taxon>Polyporales</taxon>
        <taxon>Polyporaceae</taxon>
        <taxon>Lentinus</taxon>
    </lineage>
</organism>
<evidence type="ECO:0000313" key="1">
    <source>
        <dbReference type="EMBL" id="RPD65811.1"/>
    </source>
</evidence>
<proteinExistence type="predicted"/>
<evidence type="ECO:0000313" key="2">
    <source>
        <dbReference type="Proteomes" id="UP000313359"/>
    </source>
</evidence>
<gene>
    <name evidence="1" type="ORF">L227DRAFT_121197</name>
</gene>
<dbReference type="AlphaFoldDB" id="A0A5C2SR48"/>
<dbReference type="EMBL" id="ML122251">
    <property type="protein sequence ID" value="RPD65811.1"/>
    <property type="molecule type" value="Genomic_DNA"/>
</dbReference>
<keyword evidence="2" id="KW-1185">Reference proteome</keyword>
<accession>A0A5C2SR48</accession>
<dbReference type="Proteomes" id="UP000313359">
    <property type="component" value="Unassembled WGS sequence"/>
</dbReference>
<protein>
    <submittedName>
        <fullName evidence="1">Uncharacterized protein</fullName>
    </submittedName>
</protein>